<evidence type="ECO:0000313" key="8">
    <source>
        <dbReference type="Proteomes" id="UP000597338"/>
    </source>
</evidence>
<dbReference type="NCBIfam" id="TIGR00765">
    <property type="entry name" value="yihY_not_rbn"/>
    <property type="match status" value="1"/>
</dbReference>
<name>A0ABQ1L444_9SPHI</name>
<dbReference type="EMBL" id="BMIK01000002">
    <property type="protein sequence ID" value="GGC19173.1"/>
    <property type="molecule type" value="Genomic_DNA"/>
</dbReference>
<dbReference type="RefSeq" id="WP_188747865.1">
    <property type="nucleotide sequence ID" value="NZ_BMIK01000002.1"/>
</dbReference>
<keyword evidence="5 6" id="KW-0472">Membrane</keyword>
<gene>
    <name evidence="7" type="ORF">GCM10011386_08810</name>
</gene>
<evidence type="ECO:0000313" key="7">
    <source>
        <dbReference type="EMBL" id="GGC19173.1"/>
    </source>
</evidence>
<evidence type="ECO:0008006" key="9">
    <source>
        <dbReference type="Google" id="ProtNLM"/>
    </source>
</evidence>
<organism evidence="7 8">
    <name type="scientific">Parapedobacter defluvii</name>
    <dbReference type="NCBI Taxonomy" id="2045106"/>
    <lineage>
        <taxon>Bacteria</taxon>
        <taxon>Pseudomonadati</taxon>
        <taxon>Bacteroidota</taxon>
        <taxon>Sphingobacteriia</taxon>
        <taxon>Sphingobacteriales</taxon>
        <taxon>Sphingobacteriaceae</taxon>
        <taxon>Parapedobacter</taxon>
    </lineage>
</organism>
<dbReference type="PANTHER" id="PTHR30213">
    <property type="entry name" value="INNER MEMBRANE PROTEIN YHJD"/>
    <property type="match status" value="1"/>
</dbReference>
<feature type="transmembrane region" description="Helical" evidence="6">
    <location>
        <begin position="103"/>
        <end position="124"/>
    </location>
</feature>
<protein>
    <recommendedName>
        <fullName evidence="9">YihY family inner membrane protein</fullName>
    </recommendedName>
</protein>
<evidence type="ECO:0000256" key="6">
    <source>
        <dbReference type="SAM" id="Phobius"/>
    </source>
</evidence>
<dbReference type="PANTHER" id="PTHR30213:SF1">
    <property type="entry name" value="INNER MEMBRANE PROTEIN YHJD"/>
    <property type="match status" value="1"/>
</dbReference>
<dbReference type="InterPro" id="IPR017039">
    <property type="entry name" value="Virul_fac_BrkB"/>
</dbReference>
<feature type="transmembrane region" description="Helical" evidence="6">
    <location>
        <begin position="35"/>
        <end position="58"/>
    </location>
</feature>
<feature type="transmembrane region" description="Helical" evidence="6">
    <location>
        <begin position="226"/>
        <end position="248"/>
    </location>
</feature>
<keyword evidence="8" id="KW-1185">Reference proteome</keyword>
<feature type="transmembrane region" description="Helical" evidence="6">
    <location>
        <begin position="145"/>
        <end position="173"/>
    </location>
</feature>
<dbReference type="Pfam" id="PF03631">
    <property type="entry name" value="Virul_fac_BrkB"/>
    <property type="match status" value="1"/>
</dbReference>
<dbReference type="Proteomes" id="UP000597338">
    <property type="component" value="Unassembled WGS sequence"/>
</dbReference>
<evidence type="ECO:0000256" key="5">
    <source>
        <dbReference type="ARBA" id="ARBA00023136"/>
    </source>
</evidence>
<accession>A0ABQ1L444</accession>
<evidence type="ECO:0000256" key="4">
    <source>
        <dbReference type="ARBA" id="ARBA00022989"/>
    </source>
</evidence>
<evidence type="ECO:0000256" key="1">
    <source>
        <dbReference type="ARBA" id="ARBA00004651"/>
    </source>
</evidence>
<feature type="transmembrane region" description="Helical" evidence="6">
    <location>
        <begin position="254"/>
        <end position="279"/>
    </location>
</feature>
<reference evidence="8" key="1">
    <citation type="journal article" date="2019" name="Int. J. Syst. Evol. Microbiol.">
        <title>The Global Catalogue of Microorganisms (GCM) 10K type strain sequencing project: providing services to taxonomists for standard genome sequencing and annotation.</title>
        <authorList>
            <consortium name="The Broad Institute Genomics Platform"/>
            <consortium name="The Broad Institute Genome Sequencing Center for Infectious Disease"/>
            <person name="Wu L."/>
            <person name="Ma J."/>
        </authorList>
    </citation>
    <scope>NUCLEOTIDE SEQUENCE [LARGE SCALE GENOMIC DNA]</scope>
    <source>
        <strain evidence="8">CGMCC 1.15342</strain>
    </source>
</reference>
<evidence type="ECO:0000256" key="3">
    <source>
        <dbReference type="ARBA" id="ARBA00022692"/>
    </source>
</evidence>
<comment type="subcellular location">
    <subcellularLocation>
        <location evidence="1">Cell membrane</location>
        <topology evidence="1">Multi-pass membrane protein</topology>
    </subcellularLocation>
</comment>
<feature type="transmembrane region" description="Helical" evidence="6">
    <location>
        <begin position="193"/>
        <end position="214"/>
    </location>
</feature>
<evidence type="ECO:0000256" key="2">
    <source>
        <dbReference type="ARBA" id="ARBA00022475"/>
    </source>
</evidence>
<keyword evidence="4 6" id="KW-1133">Transmembrane helix</keyword>
<sequence length="324" mass="36213">MKLFKKSFYREIFQLLNNTFSEFSKDNAMKMSASLAYYTIFSIAPLLLIVIWLVGFFYGEILAGEQDAQSEVFHEFAAIFGPDTAAQIQQIIQNISLSNKSGIGIAVGIGTLVLGSTTIFTEIQDSLNRIWGVRPKPKKGWLKMLLNRAISFSMVLGLGFLLIVSLIANGLIVALSSQITRFFPEISVYVVEWINIGLTFIVITSLFAFIFRFLPDARMRFRDVAGGAIFTAALFMLGRYLISLYMQYSAPASAYGAAGAIIILLLWVYYSASILYFGAEFTKVYALRYGKGVWPSSYAVKVVLKEEEVEDEPLELPTDQNKES</sequence>
<keyword evidence="3 6" id="KW-0812">Transmembrane</keyword>
<proteinExistence type="predicted"/>
<dbReference type="PIRSF" id="PIRSF035875">
    <property type="entry name" value="RNase_BN"/>
    <property type="match status" value="1"/>
</dbReference>
<comment type="caution">
    <text evidence="7">The sequence shown here is derived from an EMBL/GenBank/DDBJ whole genome shotgun (WGS) entry which is preliminary data.</text>
</comment>
<keyword evidence="2" id="KW-1003">Cell membrane</keyword>